<dbReference type="OMA" id="HISAFKF"/>
<protein>
    <submittedName>
        <fullName evidence="2">D-galactoside/L-rhamnose binding SUEL lectin domain</fullName>
    </submittedName>
</protein>
<dbReference type="CDD" id="cd22842">
    <property type="entry name" value="Gal_Rha_Lectin_BGal"/>
    <property type="match status" value="1"/>
</dbReference>
<dbReference type="GO" id="GO:0030246">
    <property type="term" value="F:carbohydrate binding"/>
    <property type="evidence" value="ECO:0007669"/>
    <property type="project" value="UniProtKB-KW"/>
</dbReference>
<accession>A0A200QLZ5</accession>
<comment type="caution">
    <text evidence="2">The sequence shown here is derived from an EMBL/GenBank/DDBJ whole genome shotgun (WGS) entry which is preliminary data.</text>
</comment>
<dbReference type="Pfam" id="PF02140">
    <property type="entry name" value="SUEL_Lectin"/>
    <property type="match status" value="1"/>
</dbReference>
<gene>
    <name evidence="2" type="ORF">BVC80_8577g15</name>
</gene>
<keyword evidence="2" id="KW-0430">Lectin</keyword>
<dbReference type="STRING" id="56857.A0A200QLZ5"/>
<dbReference type="InParanoid" id="A0A200QLZ5"/>
<dbReference type="Proteomes" id="UP000195402">
    <property type="component" value="Unassembled WGS sequence"/>
</dbReference>
<proteinExistence type="predicted"/>
<feature type="domain" description="SUEL-type lectin" evidence="1">
    <location>
        <begin position="45"/>
        <end position="131"/>
    </location>
</feature>
<evidence type="ECO:0000313" key="2">
    <source>
        <dbReference type="EMBL" id="OVA11465.1"/>
    </source>
</evidence>
<evidence type="ECO:0000259" key="1">
    <source>
        <dbReference type="PROSITE" id="PS50228"/>
    </source>
</evidence>
<keyword evidence="3" id="KW-1185">Reference proteome</keyword>
<organism evidence="2 3">
    <name type="scientific">Macleaya cordata</name>
    <name type="common">Five-seeded plume-poppy</name>
    <name type="synonym">Bocconia cordata</name>
    <dbReference type="NCBI Taxonomy" id="56857"/>
    <lineage>
        <taxon>Eukaryota</taxon>
        <taxon>Viridiplantae</taxon>
        <taxon>Streptophyta</taxon>
        <taxon>Embryophyta</taxon>
        <taxon>Tracheophyta</taxon>
        <taxon>Spermatophyta</taxon>
        <taxon>Magnoliopsida</taxon>
        <taxon>Ranunculales</taxon>
        <taxon>Papaveraceae</taxon>
        <taxon>Papaveroideae</taxon>
        <taxon>Macleaya</taxon>
    </lineage>
</organism>
<dbReference type="InterPro" id="IPR000922">
    <property type="entry name" value="Lectin_gal-bd_dom"/>
</dbReference>
<dbReference type="FunCoup" id="A0A200QLZ5">
    <property type="interactions" value="3"/>
</dbReference>
<dbReference type="Gene3D" id="2.60.120.740">
    <property type="match status" value="1"/>
</dbReference>
<reference evidence="2 3" key="1">
    <citation type="journal article" date="2017" name="Mol. Plant">
        <title>The Genome of Medicinal Plant Macleaya cordata Provides New Insights into Benzylisoquinoline Alkaloids Metabolism.</title>
        <authorList>
            <person name="Liu X."/>
            <person name="Liu Y."/>
            <person name="Huang P."/>
            <person name="Ma Y."/>
            <person name="Qing Z."/>
            <person name="Tang Q."/>
            <person name="Cao H."/>
            <person name="Cheng P."/>
            <person name="Zheng Y."/>
            <person name="Yuan Z."/>
            <person name="Zhou Y."/>
            <person name="Liu J."/>
            <person name="Tang Z."/>
            <person name="Zhuo Y."/>
            <person name="Zhang Y."/>
            <person name="Yu L."/>
            <person name="Huang J."/>
            <person name="Yang P."/>
            <person name="Peng Q."/>
            <person name="Zhang J."/>
            <person name="Jiang W."/>
            <person name="Zhang Z."/>
            <person name="Lin K."/>
            <person name="Ro D.K."/>
            <person name="Chen X."/>
            <person name="Xiong X."/>
            <person name="Shang Y."/>
            <person name="Huang S."/>
            <person name="Zeng J."/>
        </authorList>
    </citation>
    <scope>NUCLEOTIDE SEQUENCE [LARGE SCALE GENOMIC DNA]</scope>
    <source>
        <strain evidence="3">cv. BLH2017</strain>
        <tissue evidence="2">Root</tissue>
    </source>
</reference>
<evidence type="ECO:0000313" key="3">
    <source>
        <dbReference type="Proteomes" id="UP000195402"/>
    </source>
</evidence>
<dbReference type="EMBL" id="MVGT01001693">
    <property type="protein sequence ID" value="OVA11465.1"/>
    <property type="molecule type" value="Genomic_DNA"/>
</dbReference>
<name>A0A200QLZ5_MACCD</name>
<dbReference type="OrthoDB" id="780031at2759"/>
<sequence>MHAYHVPRSFLNGESNTLILFEEIGGSPTQVNFETVTIGTICGNAYEGSTLQLSCQGGRSISAIQFASFGDPKGSCGSFQKGSCDAANTVSAVQKACVGQESCTINVSEATLGTSQCGNNVTKRLAVQAVC</sequence>
<dbReference type="PROSITE" id="PS50228">
    <property type="entry name" value="SUEL_LECTIN"/>
    <property type="match status" value="1"/>
</dbReference>
<dbReference type="AlphaFoldDB" id="A0A200QLZ5"/>
<dbReference type="InterPro" id="IPR043159">
    <property type="entry name" value="Lectin_gal-bd_sf"/>
</dbReference>